<feature type="domain" description="FAD/NAD(P)-binding" evidence="1">
    <location>
        <begin position="51"/>
        <end position="169"/>
    </location>
</feature>
<proteinExistence type="predicted"/>
<dbReference type="PANTHER" id="PTHR10632:SF2">
    <property type="entry name" value="SULFIDE:QUINONE OXIDOREDUCTASE, MITOCHONDRIAL"/>
    <property type="match status" value="1"/>
</dbReference>
<dbReference type="AlphaFoldDB" id="A0A7M1AXU6"/>
<dbReference type="GO" id="GO:0070221">
    <property type="term" value="P:sulfide oxidation, using sulfide:quinone oxidoreductase"/>
    <property type="evidence" value="ECO:0007669"/>
    <property type="project" value="TreeGrafter"/>
</dbReference>
<dbReference type="InterPro" id="IPR015904">
    <property type="entry name" value="Sulphide_quinone_reductase"/>
</dbReference>
<reference evidence="2 3" key="1">
    <citation type="submission" date="2019-06" db="EMBL/GenBank/DDBJ databases">
        <title>Sulfurimonas gotlandica sp. nov., a chemoautotrophic and psychrotolerant epsilonproteobacterium isolated from a pelagic redoxcline, and an emended description of the genus Sulfurimonas.</title>
        <authorList>
            <person name="Wang S."/>
            <person name="Jiang L."/>
            <person name="Shao Z."/>
        </authorList>
    </citation>
    <scope>NUCLEOTIDE SEQUENCE [LARGE SCALE GENOMIC DNA]</scope>
    <source>
        <strain evidence="2 3">B2</strain>
    </source>
</reference>
<dbReference type="Pfam" id="PF07992">
    <property type="entry name" value="Pyr_redox_2"/>
    <property type="match status" value="1"/>
</dbReference>
<dbReference type="KEGG" id="smax:FJR03_11335"/>
<dbReference type="RefSeq" id="WP_193113618.1">
    <property type="nucleotide sequence ID" value="NZ_CP041165.1"/>
</dbReference>
<gene>
    <name evidence="2" type="ORF">FJR03_11335</name>
</gene>
<dbReference type="GO" id="GO:0070224">
    <property type="term" value="F:sulfide:quinone oxidoreductase activity"/>
    <property type="evidence" value="ECO:0007669"/>
    <property type="project" value="TreeGrafter"/>
</dbReference>
<dbReference type="InterPro" id="IPR036188">
    <property type="entry name" value="FAD/NAD-bd_sf"/>
</dbReference>
<evidence type="ECO:0000313" key="3">
    <source>
        <dbReference type="Proteomes" id="UP000593910"/>
    </source>
</evidence>
<dbReference type="GO" id="GO:0071949">
    <property type="term" value="F:FAD binding"/>
    <property type="evidence" value="ECO:0007669"/>
    <property type="project" value="TreeGrafter"/>
</dbReference>
<protein>
    <submittedName>
        <fullName evidence="2">NAD(P)/FAD-dependent oxidoreductase</fullName>
    </submittedName>
</protein>
<organism evidence="2 3">
    <name type="scientific">Sulfurimonas marina</name>
    <dbReference type="NCBI Taxonomy" id="2590551"/>
    <lineage>
        <taxon>Bacteria</taxon>
        <taxon>Pseudomonadati</taxon>
        <taxon>Campylobacterota</taxon>
        <taxon>Epsilonproteobacteria</taxon>
        <taxon>Campylobacterales</taxon>
        <taxon>Sulfurimonadaceae</taxon>
        <taxon>Sulfurimonas</taxon>
    </lineage>
</organism>
<dbReference type="SUPFAM" id="SSF51905">
    <property type="entry name" value="FAD/NAD(P)-binding domain"/>
    <property type="match status" value="2"/>
</dbReference>
<dbReference type="Proteomes" id="UP000593910">
    <property type="component" value="Chromosome"/>
</dbReference>
<evidence type="ECO:0000313" key="2">
    <source>
        <dbReference type="EMBL" id="QOP42297.1"/>
    </source>
</evidence>
<dbReference type="PANTHER" id="PTHR10632">
    <property type="entry name" value="SULFIDE:QUINONE OXIDOREDUCTASE"/>
    <property type="match status" value="1"/>
</dbReference>
<sequence>MKKTVQGVKMSNKLSRRDALKLIGLSPVAASVLLSSSATTQLEASEDVEGKIVIVGGGSGAIMALSRLQRAIKNPDITIIAPNEVHIYQPAQVFVASGEMEIEDIFLDNNDYIDTDKVNWIKDEVSKFNPDNNSVTLRSGEKIGYDYLIVATGIQSNYEEIKGLKKEDIGTNGISSVYLNDLEYGTAQGATITWDWFNDLKTAAKTKKPKVLYTQPSSPIKCGGAPQKMLYLSADYLKEAGLSAEYTFATGLKSLFHLPKIDQELHKTQKRYDKIENRFQHHLQSIDVKNKKATFIHAYEEEVYDEDFEIYEKVSRADEVVIDYDFIHITPPMSPVDSLKDSNLLDNMGWLEVDQYSLQHKRYKNIFGIGDVCGIPMGKTGGSARHHGPVLVENLISVMKNENLKAKFDGYTVCPLKTQYGKIIMAEFNYKGPAPTFPLDFEKPRWIWWAFDLYMLKPMYKYLMLTGRF</sequence>
<name>A0A7M1AXU6_9BACT</name>
<accession>A0A7M1AXU6</accession>
<dbReference type="EMBL" id="CP041165">
    <property type="protein sequence ID" value="QOP42297.1"/>
    <property type="molecule type" value="Genomic_DNA"/>
</dbReference>
<evidence type="ECO:0000259" key="1">
    <source>
        <dbReference type="Pfam" id="PF07992"/>
    </source>
</evidence>
<keyword evidence="3" id="KW-1185">Reference proteome</keyword>
<dbReference type="InterPro" id="IPR023753">
    <property type="entry name" value="FAD/NAD-binding_dom"/>
</dbReference>
<dbReference type="Gene3D" id="3.50.50.100">
    <property type="match status" value="1"/>
</dbReference>